<dbReference type="SUPFAM" id="SSF53474">
    <property type="entry name" value="alpha/beta-Hydrolases"/>
    <property type="match status" value="1"/>
</dbReference>
<comment type="caution">
    <text evidence="5">The sequence shown here is derived from an EMBL/GenBank/DDBJ whole genome shotgun (WGS) entry which is preliminary data.</text>
</comment>
<dbReference type="GO" id="GO:0097176">
    <property type="term" value="P:epoxide metabolic process"/>
    <property type="evidence" value="ECO:0007669"/>
    <property type="project" value="TreeGrafter"/>
</dbReference>
<name>A0A1S1R9P5_9ACTN</name>
<dbReference type="InterPro" id="IPR010497">
    <property type="entry name" value="Epoxide_hydro_N"/>
</dbReference>
<evidence type="ECO:0000313" key="5">
    <source>
        <dbReference type="EMBL" id="OHV41474.1"/>
    </source>
</evidence>
<reference evidence="6" key="1">
    <citation type="submission" date="2016-07" db="EMBL/GenBank/DDBJ databases">
        <title>Sequence Frankia sp. strain CcI1.17.</title>
        <authorList>
            <person name="Ghodhbane-Gtari F."/>
            <person name="Swanson E."/>
            <person name="Gueddou A."/>
            <person name="Morris K."/>
            <person name="Hezbri K."/>
            <person name="Ktari A."/>
            <person name="Nouioui I."/>
            <person name="Abebe-Akele F."/>
            <person name="Simpson S."/>
            <person name="Thomas K."/>
            <person name="Gtari M."/>
            <person name="Tisa L.S."/>
            <person name="Hurst S."/>
        </authorList>
    </citation>
    <scope>NUCLEOTIDE SEQUENCE [LARGE SCALE GENOMIC DNA]</scope>
    <source>
        <strain evidence="6">Cc1.17</strain>
    </source>
</reference>
<evidence type="ECO:0000256" key="3">
    <source>
        <dbReference type="ARBA" id="ARBA00022801"/>
    </source>
</evidence>
<evidence type="ECO:0000259" key="4">
    <source>
        <dbReference type="Pfam" id="PF06441"/>
    </source>
</evidence>
<dbReference type="PANTHER" id="PTHR21661:SF35">
    <property type="entry name" value="EPOXIDE HYDROLASE"/>
    <property type="match status" value="1"/>
</dbReference>
<keyword evidence="6" id="KW-1185">Reference proteome</keyword>
<proteinExistence type="inferred from homology"/>
<evidence type="ECO:0000313" key="6">
    <source>
        <dbReference type="Proteomes" id="UP000179627"/>
    </source>
</evidence>
<feature type="domain" description="Epoxide hydrolase N-terminal" evidence="4">
    <location>
        <begin position="3"/>
        <end position="108"/>
    </location>
</feature>
<evidence type="ECO:0000256" key="2">
    <source>
        <dbReference type="ARBA" id="ARBA00022797"/>
    </source>
</evidence>
<dbReference type="RefSeq" id="WP_071083125.1">
    <property type="nucleotide sequence ID" value="NZ_MBLM01000055.1"/>
</dbReference>
<organism evidence="5 6">
    <name type="scientific">Parafrankia colletiae</name>
    <dbReference type="NCBI Taxonomy" id="573497"/>
    <lineage>
        <taxon>Bacteria</taxon>
        <taxon>Bacillati</taxon>
        <taxon>Actinomycetota</taxon>
        <taxon>Actinomycetes</taxon>
        <taxon>Frankiales</taxon>
        <taxon>Frankiaceae</taxon>
        <taxon>Parafrankia</taxon>
    </lineage>
</organism>
<dbReference type="AlphaFoldDB" id="A0A1S1R9P5"/>
<accession>A0A1S1R9P5</accession>
<dbReference type="EMBL" id="MBLM01000055">
    <property type="protein sequence ID" value="OHV41474.1"/>
    <property type="molecule type" value="Genomic_DNA"/>
</dbReference>
<dbReference type="Proteomes" id="UP000179627">
    <property type="component" value="Unassembled WGS sequence"/>
</dbReference>
<dbReference type="Pfam" id="PF06441">
    <property type="entry name" value="EHN"/>
    <property type="match status" value="1"/>
</dbReference>
<dbReference type="Gene3D" id="3.40.50.1820">
    <property type="entry name" value="alpha/beta hydrolase"/>
    <property type="match status" value="1"/>
</dbReference>
<dbReference type="OrthoDB" id="27092at2"/>
<dbReference type="PIRSF" id="PIRSF001112">
    <property type="entry name" value="Epoxide_hydrolase"/>
    <property type="match status" value="1"/>
</dbReference>
<dbReference type="InterPro" id="IPR000639">
    <property type="entry name" value="Epox_hydrolase-like"/>
</dbReference>
<keyword evidence="3 5" id="KW-0378">Hydrolase</keyword>
<dbReference type="PANTHER" id="PTHR21661">
    <property type="entry name" value="EPOXIDE HYDROLASE 1-RELATED"/>
    <property type="match status" value="1"/>
</dbReference>
<dbReference type="InterPro" id="IPR029058">
    <property type="entry name" value="AB_hydrolase_fold"/>
</dbReference>
<protein>
    <submittedName>
        <fullName evidence="5">Epoxide hydrolase</fullName>
    </submittedName>
</protein>
<keyword evidence="2" id="KW-0058">Aromatic hydrocarbons catabolism</keyword>
<comment type="similarity">
    <text evidence="1">Belongs to the peptidase S33 family.</text>
</comment>
<gene>
    <name evidence="5" type="ORF">CC117_33260</name>
</gene>
<evidence type="ECO:0000256" key="1">
    <source>
        <dbReference type="ARBA" id="ARBA00010088"/>
    </source>
</evidence>
<dbReference type="PRINTS" id="PR00412">
    <property type="entry name" value="EPOXHYDRLASE"/>
</dbReference>
<dbReference type="GO" id="GO:0004301">
    <property type="term" value="F:epoxide hydrolase activity"/>
    <property type="evidence" value="ECO:0007669"/>
    <property type="project" value="TreeGrafter"/>
</dbReference>
<dbReference type="InterPro" id="IPR016292">
    <property type="entry name" value="Epoxide_hydrolase"/>
</dbReference>
<sequence>MEIEPFRVDVPQVDLDDLHARLDRTRWPDELPGVGDEFGVPLARVRELAGHWRHRYDWRAAEAELNSHPQFVTEIDGQRIHFLHVRCARPDALPLVLTHGWPGSIVEFLDVIGPLSADFHLVVPSLPGWGFSGPTRERGWDVDRVARAWAELMRRLGYRRYGAHGGDWGAAVSRALSQHDAEHVIGIHLNYLPTSALPGDPDRAQLIPQDQERLAQTEAYLRDQPAVRKVNGTRPQTPAYALNDSPVGLLAWLLDPMTMWAGRDFAISPDRVLTNVMLFWLTGTAGTAPRLHRETGGPPSWRTVQPVGVLVLPEDITRPIRSYAERRMPIVRWTEADRGGHFPGLEVPEVLAVDISAFFRGLKIPRCSPSACR</sequence>